<sequence>MKRLLSVILVALSLLAPLQATFAAGAPIAPGERAVAFYTWFIEHDTDTSYPLKLPVIEQFVTTETVDRLRDDYARSGPPGGVDYFLKVQDYDSRDWLTHIEMHPTITLGDVAVVPITFGSKDKTSVLVFMRLIDGTWKITKIDDTRDYR</sequence>
<keyword evidence="3" id="KW-1185">Reference proteome</keyword>
<dbReference type="Gene3D" id="3.10.450.50">
    <property type="match status" value="1"/>
</dbReference>
<dbReference type="EMBL" id="CP064030">
    <property type="protein sequence ID" value="QRN52720.1"/>
    <property type="molecule type" value="Genomic_DNA"/>
</dbReference>
<evidence type="ECO:0000256" key="1">
    <source>
        <dbReference type="SAM" id="SignalP"/>
    </source>
</evidence>
<reference evidence="2 3" key="1">
    <citation type="submission" date="2020-10" db="EMBL/GenBank/DDBJ databases">
        <title>Phylogeny of dyella-like bacteria.</title>
        <authorList>
            <person name="Fu J."/>
        </authorList>
    </citation>
    <scope>NUCLEOTIDE SEQUENCE [LARGE SCALE GENOMIC DNA]</scope>
    <source>
        <strain evidence="2 3">DHOB09</strain>
    </source>
</reference>
<accession>A0ABX7GQM3</accession>
<evidence type="ECO:0000313" key="2">
    <source>
        <dbReference type="EMBL" id="QRN52720.1"/>
    </source>
</evidence>
<name>A0ABX7GQM3_9GAMM</name>
<protein>
    <submittedName>
        <fullName evidence="2">DUF3828 domain-containing protein</fullName>
    </submittedName>
</protein>
<organism evidence="2 3">
    <name type="scientific">Dyella caseinilytica</name>
    <dbReference type="NCBI Taxonomy" id="1849581"/>
    <lineage>
        <taxon>Bacteria</taxon>
        <taxon>Pseudomonadati</taxon>
        <taxon>Pseudomonadota</taxon>
        <taxon>Gammaproteobacteria</taxon>
        <taxon>Lysobacterales</taxon>
        <taxon>Rhodanobacteraceae</taxon>
        <taxon>Dyella</taxon>
    </lineage>
</organism>
<dbReference type="Proteomes" id="UP000663181">
    <property type="component" value="Chromosome"/>
</dbReference>
<gene>
    <name evidence="2" type="ORF">ISN74_14830</name>
</gene>
<dbReference type="RefSeq" id="WP_188799954.1">
    <property type="nucleotide sequence ID" value="NZ_BMIZ01000002.1"/>
</dbReference>
<feature type="signal peptide" evidence="1">
    <location>
        <begin position="1"/>
        <end position="22"/>
    </location>
</feature>
<proteinExistence type="predicted"/>
<evidence type="ECO:0000313" key="3">
    <source>
        <dbReference type="Proteomes" id="UP000663181"/>
    </source>
</evidence>
<feature type="chain" id="PRO_5047506483" evidence="1">
    <location>
        <begin position="23"/>
        <end position="149"/>
    </location>
</feature>
<keyword evidence="1" id="KW-0732">Signal</keyword>